<evidence type="ECO:0000256" key="7">
    <source>
        <dbReference type="ARBA" id="ARBA00022695"/>
    </source>
</evidence>
<dbReference type="SMART" id="SM00481">
    <property type="entry name" value="POLIIIAc"/>
    <property type="match status" value="1"/>
</dbReference>
<comment type="catalytic activity">
    <reaction evidence="12">
        <text>DNA(n) + a 2'-deoxyribonucleoside 5'-triphosphate = DNA(n+1) + diphosphate</text>
        <dbReference type="Rhea" id="RHEA:22508"/>
        <dbReference type="Rhea" id="RHEA-COMP:17339"/>
        <dbReference type="Rhea" id="RHEA-COMP:17340"/>
        <dbReference type="ChEBI" id="CHEBI:33019"/>
        <dbReference type="ChEBI" id="CHEBI:61560"/>
        <dbReference type="ChEBI" id="CHEBI:173112"/>
        <dbReference type="EC" id="2.7.7.7"/>
    </reaction>
</comment>
<comment type="subcellular location">
    <subcellularLocation>
        <location evidence="1">Cytoplasm</location>
    </subcellularLocation>
</comment>
<dbReference type="CDD" id="cd07434">
    <property type="entry name" value="PHP_PolIIIA_DnaE2"/>
    <property type="match status" value="1"/>
</dbReference>
<dbReference type="Pfam" id="PF17657">
    <property type="entry name" value="DNA_pol3_finger"/>
    <property type="match status" value="1"/>
</dbReference>
<dbReference type="InterPro" id="IPR004365">
    <property type="entry name" value="NA-bd_OB_tRNA"/>
</dbReference>
<keyword evidence="11" id="KW-0234">DNA repair</keyword>
<evidence type="ECO:0000313" key="14">
    <source>
        <dbReference type="EMBL" id="MBZ0156248.1"/>
    </source>
</evidence>
<keyword evidence="10" id="KW-0239">DNA-directed DNA polymerase</keyword>
<keyword evidence="7 14" id="KW-0548">Nucleotidyltransferase</keyword>
<evidence type="ECO:0000256" key="3">
    <source>
        <dbReference type="ARBA" id="ARBA00012417"/>
    </source>
</evidence>
<dbReference type="GO" id="GO:0005737">
    <property type="term" value="C:cytoplasm"/>
    <property type="evidence" value="ECO:0007669"/>
    <property type="project" value="UniProtKB-SubCell"/>
</dbReference>
<dbReference type="NCBIfam" id="NF004225">
    <property type="entry name" value="PRK05672.1"/>
    <property type="match status" value="1"/>
</dbReference>
<comment type="caution">
    <text evidence="14">The sequence shown here is derived from an EMBL/GenBank/DDBJ whole genome shotgun (WGS) entry which is preliminary data.</text>
</comment>
<dbReference type="InterPro" id="IPR023073">
    <property type="entry name" value="DnaE2"/>
</dbReference>
<evidence type="ECO:0000256" key="5">
    <source>
        <dbReference type="ARBA" id="ARBA00022490"/>
    </source>
</evidence>
<evidence type="ECO:0000256" key="8">
    <source>
        <dbReference type="ARBA" id="ARBA00022705"/>
    </source>
</evidence>
<dbReference type="EC" id="2.7.7.7" evidence="3"/>
<accession>A0A953J5W0</accession>
<dbReference type="Gene3D" id="3.20.20.140">
    <property type="entry name" value="Metal-dependent hydrolases"/>
    <property type="match status" value="1"/>
</dbReference>
<keyword evidence="5" id="KW-0963">Cytoplasm</keyword>
<organism evidence="14 15">
    <name type="scientific">Candidatus Nitrobium versatile</name>
    <dbReference type="NCBI Taxonomy" id="2884831"/>
    <lineage>
        <taxon>Bacteria</taxon>
        <taxon>Pseudomonadati</taxon>
        <taxon>Nitrospirota</taxon>
        <taxon>Nitrospiria</taxon>
        <taxon>Nitrospirales</taxon>
        <taxon>Nitrospiraceae</taxon>
        <taxon>Candidatus Nitrobium</taxon>
    </lineage>
</organism>
<dbReference type="GO" id="GO:0003676">
    <property type="term" value="F:nucleic acid binding"/>
    <property type="evidence" value="ECO:0007669"/>
    <property type="project" value="InterPro"/>
</dbReference>
<comment type="similarity">
    <text evidence="2">Belongs to the DNA polymerase type-C family. DnaE2 subfamily.</text>
</comment>
<dbReference type="InterPro" id="IPR003141">
    <property type="entry name" value="Pol/His_phosphatase_N"/>
</dbReference>
<dbReference type="AlphaFoldDB" id="A0A953J5W0"/>
<dbReference type="GO" id="GO:0006281">
    <property type="term" value="P:DNA repair"/>
    <property type="evidence" value="ECO:0007669"/>
    <property type="project" value="UniProtKB-KW"/>
</dbReference>
<evidence type="ECO:0000256" key="9">
    <source>
        <dbReference type="ARBA" id="ARBA00022763"/>
    </source>
</evidence>
<dbReference type="SUPFAM" id="SSF89550">
    <property type="entry name" value="PHP domain-like"/>
    <property type="match status" value="1"/>
</dbReference>
<evidence type="ECO:0000259" key="13">
    <source>
        <dbReference type="SMART" id="SM00481"/>
    </source>
</evidence>
<dbReference type="Gene3D" id="1.10.150.870">
    <property type="match status" value="1"/>
</dbReference>
<name>A0A953J5W0_9BACT</name>
<reference evidence="14" key="2">
    <citation type="submission" date="2021-08" db="EMBL/GenBank/DDBJ databases">
        <authorList>
            <person name="Dalcin Martins P."/>
        </authorList>
    </citation>
    <scope>NUCLEOTIDE SEQUENCE</scope>
    <source>
        <strain evidence="14">MAG_39</strain>
    </source>
</reference>
<evidence type="ECO:0000256" key="2">
    <source>
        <dbReference type="ARBA" id="ARBA00007391"/>
    </source>
</evidence>
<dbReference type="GO" id="GO:0008408">
    <property type="term" value="F:3'-5' exonuclease activity"/>
    <property type="evidence" value="ECO:0007669"/>
    <property type="project" value="InterPro"/>
</dbReference>
<evidence type="ECO:0000256" key="4">
    <source>
        <dbReference type="ARBA" id="ARBA00017273"/>
    </source>
</evidence>
<dbReference type="Proteomes" id="UP000705867">
    <property type="component" value="Unassembled WGS sequence"/>
</dbReference>
<reference evidence="14" key="1">
    <citation type="journal article" date="2021" name="bioRxiv">
        <title>Unraveling nitrogen, sulfur and carbon metabolic pathways and microbial community transcriptional responses to substrate deprivation and toxicity stresses in a bioreactor mimicking anoxic brackish coastal sediment conditions.</title>
        <authorList>
            <person name="Martins P.D."/>
            <person name="Echeveste M.J."/>
            <person name="Arshad A."/>
            <person name="Kurth J."/>
            <person name="Ouboter H."/>
            <person name="Jetten M.S.M."/>
            <person name="Welte C.U."/>
        </authorList>
    </citation>
    <scope>NUCLEOTIDE SEQUENCE</scope>
    <source>
        <strain evidence="14">MAG_39</strain>
    </source>
</reference>
<keyword evidence="8" id="KW-0235">DNA replication</keyword>
<dbReference type="InterPro" id="IPR004013">
    <property type="entry name" value="PHP_dom"/>
</dbReference>
<evidence type="ECO:0000256" key="10">
    <source>
        <dbReference type="ARBA" id="ARBA00022932"/>
    </source>
</evidence>
<dbReference type="InterPro" id="IPR029460">
    <property type="entry name" value="DNAPol_HHH"/>
</dbReference>
<keyword evidence="9" id="KW-0227">DNA damage</keyword>
<dbReference type="Pfam" id="PF01336">
    <property type="entry name" value="tRNA_anti-codon"/>
    <property type="match status" value="1"/>
</dbReference>
<evidence type="ECO:0000256" key="12">
    <source>
        <dbReference type="ARBA" id="ARBA00049244"/>
    </source>
</evidence>
<evidence type="ECO:0000313" key="15">
    <source>
        <dbReference type="Proteomes" id="UP000705867"/>
    </source>
</evidence>
<evidence type="ECO:0000256" key="11">
    <source>
        <dbReference type="ARBA" id="ARBA00023204"/>
    </source>
</evidence>
<evidence type="ECO:0000256" key="6">
    <source>
        <dbReference type="ARBA" id="ARBA00022679"/>
    </source>
</evidence>
<dbReference type="GO" id="GO:0006260">
    <property type="term" value="P:DNA replication"/>
    <property type="evidence" value="ECO:0007669"/>
    <property type="project" value="UniProtKB-KW"/>
</dbReference>
<dbReference type="Pfam" id="PF02811">
    <property type="entry name" value="PHP"/>
    <property type="match status" value="1"/>
</dbReference>
<protein>
    <recommendedName>
        <fullName evidence="4">Error-prone DNA polymerase</fullName>
        <ecNumber evidence="3">2.7.7.7</ecNumber>
    </recommendedName>
</protein>
<proteinExistence type="inferred from homology"/>
<sequence length="1047" mass="117203">MTTYAPLWCKSNYSFLEGASHPEELVAEARRLGVTSIAITDRDGVHGIVRAHVAARETGAHLIVGSEITIDDGTTIVLLCEDRAGYASLCRLVTRGRRRCEKGQSRVSWDEVGAHSRGLIALWGGPNALLAREAEPVAVANNLAASFPGRVYAIVARHFRAQEREEEARIVSRAKRYGFALVAAPEVLYHTPARRPLQDVLTCVKHGKPIGDIGRLTKSNDAYALVPPLAFERLYADLPGAVAATREIAARCTFSMGDLRYRYPSEKLPGGMTSADWLRELSYEGARGRYGGAIPDDVRAQLDKELSLIRELDYDGYFLTMWEIVRYCREQEILCQGRGSAANSAVCYCLGITAIDPVRMNLLFERFISKERAEPPDIDLDIMHERREEVIQWVYGKYGRNHAAMVANFIRYRPKSAVRDVGKALGMPETALDRLAKLLSHHGAIDAEVLELAGLDSSTQAHRHMVRLANEVLDFPRHLSIHPGGFLLGHEPVHDFVPIENATMEDRTVIQWDKDDVEELGLFKVDLLGLGALTHIDKSLRLIKEHRGIGMTMADIPPEDPATYDMICAGDTVGVFQIESRAQMSMLPRLKPRKFYDLVVEVSIVRPGPITGGMVHPYLRRRNGEEEVEYPHPSLEPVLKKTLGVPLFQEQVMKLAVVAADYTPGEADQLRRDMAAWRRSGRIDRHRERLITRMKEKGIAEEFAVRVFEQIRGFGEYGFPESHAASFALISYVTAWLRCRWPAEFTCGLLNAWPMGFYSPATIIHDAKRHGVIVRSPDVTMSDRDCTLEPIEDRGLRIEDRDASRRASATNRRFAVRVGLRYVKGLREEAAQRIEAERKRRPFASLEDFAARVRLDEGTLARLAAAGAFESFAKSRRDALWRAMGLDAAPATPLSLSEPERGARFSYLNAFEVTAWDYDTTGLSARDHPLRPLRGMLRNKGLPPATQVGKMRHGRRAKYAGLVICRQRPGTAAGVTFMTMEDETGFVNVIVWKPVFEKFAVLIKTTAFLGVIGKIQTEHGVTHLIADSFFVPDLDIAAPRVESHDFR</sequence>
<dbReference type="GO" id="GO:0003887">
    <property type="term" value="F:DNA-directed DNA polymerase activity"/>
    <property type="evidence" value="ECO:0007669"/>
    <property type="project" value="UniProtKB-KW"/>
</dbReference>
<dbReference type="HAMAP" id="MF_01902">
    <property type="entry name" value="DNApol_error_prone"/>
    <property type="match status" value="1"/>
</dbReference>
<dbReference type="EMBL" id="JAIOIV010000072">
    <property type="protein sequence ID" value="MBZ0156248.1"/>
    <property type="molecule type" value="Genomic_DNA"/>
</dbReference>
<dbReference type="InterPro" id="IPR016195">
    <property type="entry name" value="Pol/histidinol_Pase-like"/>
</dbReference>
<dbReference type="Pfam" id="PF07733">
    <property type="entry name" value="DNA_pol3_alpha"/>
    <property type="match status" value="1"/>
</dbReference>
<dbReference type="InterPro" id="IPR040982">
    <property type="entry name" value="DNA_pol3_finger"/>
</dbReference>
<dbReference type="PANTHER" id="PTHR32294">
    <property type="entry name" value="DNA POLYMERASE III SUBUNIT ALPHA"/>
    <property type="match status" value="1"/>
</dbReference>
<dbReference type="NCBIfam" id="TIGR00594">
    <property type="entry name" value="polc"/>
    <property type="match status" value="1"/>
</dbReference>
<dbReference type="InterPro" id="IPR004805">
    <property type="entry name" value="DnaE2/DnaE/PolC"/>
</dbReference>
<gene>
    <name evidence="14" type="ORF">K8I29_08585</name>
</gene>
<dbReference type="Pfam" id="PF14579">
    <property type="entry name" value="HHH_6"/>
    <property type="match status" value="1"/>
</dbReference>
<dbReference type="InterPro" id="IPR011708">
    <property type="entry name" value="DNA_pol3_alpha_NTPase_dom"/>
</dbReference>
<dbReference type="PANTHER" id="PTHR32294:SF4">
    <property type="entry name" value="ERROR-PRONE DNA POLYMERASE"/>
    <property type="match status" value="1"/>
</dbReference>
<dbReference type="CDD" id="cd04485">
    <property type="entry name" value="DnaE_OBF"/>
    <property type="match status" value="1"/>
</dbReference>
<keyword evidence="6 14" id="KW-0808">Transferase</keyword>
<evidence type="ECO:0000256" key="1">
    <source>
        <dbReference type="ARBA" id="ARBA00004496"/>
    </source>
</evidence>
<feature type="domain" description="Polymerase/histidinol phosphatase N-terminal" evidence="13">
    <location>
        <begin position="5"/>
        <end position="72"/>
    </location>
</feature>